<feature type="compositionally biased region" description="Basic and acidic residues" evidence="15">
    <location>
        <begin position="147"/>
        <end position="161"/>
    </location>
</feature>
<evidence type="ECO:0000256" key="15">
    <source>
        <dbReference type="SAM" id="MobiDB-lite"/>
    </source>
</evidence>
<dbReference type="InterPro" id="IPR024317">
    <property type="entry name" value="Dynein_heavy_chain_D4_dom"/>
</dbReference>
<feature type="compositionally biased region" description="Acidic residues" evidence="15">
    <location>
        <begin position="66"/>
        <end position="98"/>
    </location>
</feature>
<dbReference type="InterPro" id="IPR043160">
    <property type="entry name" value="Dynein_C_barrel"/>
</dbReference>
<evidence type="ECO:0000256" key="1">
    <source>
        <dbReference type="ARBA" id="ARBA00004430"/>
    </source>
</evidence>
<dbReference type="Gene3D" id="1.20.140.100">
    <property type="entry name" value="Dynein heavy chain, N-terminal domain 2"/>
    <property type="match status" value="1"/>
</dbReference>
<dbReference type="InterPro" id="IPR013594">
    <property type="entry name" value="Dynein_heavy_tail"/>
</dbReference>
<feature type="domain" description="AAA+ ATPase" evidence="16">
    <location>
        <begin position="2626"/>
        <end position="2777"/>
    </location>
</feature>
<dbReference type="GO" id="GO:0005524">
    <property type="term" value="F:ATP binding"/>
    <property type="evidence" value="ECO:0007669"/>
    <property type="project" value="UniProtKB-KW"/>
</dbReference>
<dbReference type="InterPro" id="IPR056759">
    <property type="entry name" value="DYH2-5-8_CC"/>
</dbReference>
<dbReference type="PANTHER" id="PTHR22878">
    <property type="entry name" value="DYNEIN HEAVY CHAIN 6, AXONEMAL-LIKE-RELATED"/>
    <property type="match status" value="1"/>
</dbReference>
<dbReference type="PANTHER" id="PTHR22878:SF63">
    <property type="entry name" value="DYNEIN AXONEMAL HEAVY CHAIN 10"/>
    <property type="match status" value="1"/>
</dbReference>
<dbReference type="Pfam" id="PF12774">
    <property type="entry name" value="AAA_6"/>
    <property type="match status" value="1"/>
</dbReference>
<dbReference type="Pfam" id="PF07728">
    <property type="entry name" value="AAA_5"/>
    <property type="match status" value="1"/>
</dbReference>
<dbReference type="Pfam" id="PF12775">
    <property type="entry name" value="AAA_7"/>
    <property type="match status" value="1"/>
</dbReference>
<keyword evidence="7" id="KW-0067">ATP-binding</keyword>
<dbReference type="FunFam" id="1.20.1270.280:FF:000005">
    <property type="entry name" value="Dynein axonemal heavy chain 10"/>
    <property type="match status" value="1"/>
</dbReference>
<dbReference type="Pfam" id="PF12777">
    <property type="entry name" value="MT"/>
    <property type="match status" value="1"/>
</dbReference>
<dbReference type="InterPro" id="IPR041589">
    <property type="entry name" value="DNAH3_AAA_lid_1"/>
</dbReference>
<evidence type="ECO:0000256" key="12">
    <source>
        <dbReference type="ARBA" id="ARBA00023212"/>
    </source>
</evidence>
<evidence type="ECO:0000256" key="11">
    <source>
        <dbReference type="ARBA" id="ARBA00023175"/>
    </source>
</evidence>
<dbReference type="Gene3D" id="1.20.920.30">
    <property type="match status" value="1"/>
</dbReference>
<feature type="compositionally biased region" description="Low complexity" evidence="15">
    <location>
        <begin position="280"/>
        <end position="291"/>
    </location>
</feature>
<dbReference type="FunFam" id="3.40.50.300:FF:000063">
    <property type="entry name" value="dynein heavy chain 6, axonemal"/>
    <property type="match status" value="1"/>
</dbReference>
<feature type="region of interest" description="Disordered" evidence="15">
    <location>
        <begin position="66"/>
        <end position="173"/>
    </location>
</feature>
<evidence type="ECO:0000256" key="14">
    <source>
        <dbReference type="SAM" id="Coils"/>
    </source>
</evidence>
<dbReference type="FunFam" id="3.40.50.300:FF:000153">
    <property type="entry name" value="Dynein axonemal heavy chain 1"/>
    <property type="match status" value="1"/>
</dbReference>
<evidence type="ECO:0000256" key="7">
    <source>
        <dbReference type="ARBA" id="ARBA00022840"/>
    </source>
</evidence>
<dbReference type="FunFam" id="1.10.8.1220:FF:000001">
    <property type="entry name" value="Dynein axonemal heavy chain 5"/>
    <property type="match status" value="1"/>
</dbReference>
<evidence type="ECO:0000256" key="8">
    <source>
        <dbReference type="ARBA" id="ARBA00023017"/>
    </source>
</evidence>
<dbReference type="Gene3D" id="1.10.472.130">
    <property type="match status" value="1"/>
</dbReference>
<evidence type="ECO:0000256" key="5">
    <source>
        <dbReference type="ARBA" id="ARBA00022737"/>
    </source>
</evidence>
<evidence type="ECO:0000256" key="13">
    <source>
        <dbReference type="ARBA" id="ARBA00023273"/>
    </source>
</evidence>
<dbReference type="EMBL" id="CAXITT010000789">
    <property type="protein sequence ID" value="CAL1546254.1"/>
    <property type="molecule type" value="Genomic_DNA"/>
</dbReference>
<keyword evidence="10" id="KW-0969">Cilium</keyword>
<dbReference type="GO" id="GO:0008569">
    <property type="term" value="F:minus-end-directed microtubule motor activity"/>
    <property type="evidence" value="ECO:0007669"/>
    <property type="project" value="InterPro"/>
</dbReference>
<dbReference type="Pfam" id="PF08393">
    <property type="entry name" value="DHC_N2"/>
    <property type="match status" value="1"/>
</dbReference>
<dbReference type="InterPro" id="IPR042228">
    <property type="entry name" value="Dynein_linker_3"/>
</dbReference>
<evidence type="ECO:0000256" key="9">
    <source>
        <dbReference type="ARBA" id="ARBA00023054"/>
    </source>
</evidence>
<dbReference type="FunFam" id="3.40.50.300:FF:000049">
    <property type="entry name" value="Dynein, axonemal, heavy chain 5"/>
    <property type="match status" value="1"/>
</dbReference>
<dbReference type="FunFam" id="1.10.472.130:FF:000010">
    <property type="entry name" value="Dynein axonemal heavy chain 10"/>
    <property type="match status" value="1"/>
</dbReference>
<dbReference type="Pfam" id="PF03028">
    <property type="entry name" value="Dynein_heavy"/>
    <property type="match status" value="1"/>
</dbReference>
<dbReference type="InterPro" id="IPR013602">
    <property type="entry name" value="Dynein_heavy_linker"/>
</dbReference>
<evidence type="ECO:0000256" key="4">
    <source>
        <dbReference type="ARBA" id="ARBA00022701"/>
    </source>
</evidence>
<dbReference type="FunFam" id="1.20.58.1120:FF:000008">
    <property type="entry name" value="Dynein heavy chain 10, axonemal"/>
    <property type="match status" value="1"/>
</dbReference>
<keyword evidence="9 14" id="KW-0175">Coiled coil</keyword>
<dbReference type="SUPFAM" id="SSF52540">
    <property type="entry name" value="P-loop containing nucleoside triphosphate hydrolases"/>
    <property type="match status" value="4"/>
</dbReference>
<keyword evidence="18" id="KW-1185">Reference proteome</keyword>
<dbReference type="Pfam" id="PF08385">
    <property type="entry name" value="DHC_N1"/>
    <property type="match status" value="1"/>
</dbReference>
<dbReference type="Pfam" id="PF12780">
    <property type="entry name" value="AAA_8"/>
    <property type="match status" value="1"/>
</dbReference>
<dbReference type="GO" id="GO:0005858">
    <property type="term" value="C:axonemal dynein complex"/>
    <property type="evidence" value="ECO:0007669"/>
    <property type="project" value="UniProtKB-ARBA"/>
</dbReference>
<dbReference type="Proteomes" id="UP001497497">
    <property type="component" value="Unassembled WGS sequence"/>
</dbReference>
<dbReference type="Pfam" id="PF18199">
    <property type="entry name" value="Dynein_C"/>
    <property type="match status" value="1"/>
</dbReference>
<protein>
    <recommendedName>
        <fullName evidence="16">AAA+ ATPase domain-containing protein</fullName>
    </recommendedName>
</protein>
<dbReference type="InterPro" id="IPR026983">
    <property type="entry name" value="DHC"/>
</dbReference>
<dbReference type="InterPro" id="IPR035699">
    <property type="entry name" value="AAA_6"/>
</dbReference>
<evidence type="ECO:0000256" key="10">
    <source>
        <dbReference type="ARBA" id="ARBA00023069"/>
    </source>
</evidence>
<dbReference type="InterPro" id="IPR004273">
    <property type="entry name" value="Dynein_heavy_D6_P-loop"/>
</dbReference>
<evidence type="ECO:0000256" key="6">
    <source>
        <dbReference type="ARBA" id="ARBA00022741"/>
    </source>
</evidence>
<organism evidence="17 18">
    <name type="scientific">Lymnaea stagnalis</name>
    <name type="common">Great pond snail</name>
    <name type="synonym">Helix stagnalis</name>
    <dbReference type="NCBI Taxonomy" id="6523"/>
    <lineage>
        <taxon>Eukaryota</taxon>
        <taxon>Metazoa</taxon>
        <taxon>Spiralia</taxon>
        <taxon>Lophotrochozoa</taxon>
        <taxon>Mollusca</taxon>
        <taxon>Gastropoda</taxon>
        <taxon>Heterobranchia</taxon>
        <taxon>Euthyneura</taxon>
        <taxon>Panpulmonata</taxon>
        <taxon>Hygrophila</taxon>
        <taxon>Lymnaeoidea</taxon>
        <taxon>Lymnaeidae</taxon>
        <taxon>Lymnaea</taxon>
    </lineage>
</organism>
<dbReference type="GO" id="GO:0007018">
    <property type="term" value="P:microtubule-based movement"/>
    <property type="evidence" value="ECO:0007669"/>
    <property type="project" value="InterPro"/>
</dbReference>
<dbReference type="Pfam" id="PF25007">
    <property type="entry name" value="DYH2-5-8_CC"/>
    <property type="match status" value="1"/>
</dbReference>
<feature type="domain" description="AAA+ ATPase" evidence="16">
    <location>
        <begin position="2036"/>
        <end position="2172"/>
    </location>
</feature>
<dbReference type="InterPro" id="IPR011704">
    <property type="entry name" value="ATPase_dyneun-rel_AAA"/>
</dbReference>
<dbReference type="Gene3D" id="1.20.1270.280">
    <property type="match status" value="1"/>
</dbReference>
<dbReference type="Gene3D" id="3.20.180.20">
    <property type="entry name" value="Dynein heavy chain, N-terminal domain 2"/>
    <property type="match status" value="1"/>
</dbReference>
<dbReference type="FunFam" id="1.20.920.30:FF:000007">
    <property type="entry name" value="Dynein axonemal heavy chain 10"/>
    <property type="match status" value="1"/>
</dbReference>
<evidence type="ECO:0000313" key="18">
    <source>
        <dbReference type="Proteomes" id="UP001497497"/>
    </source>
</evidence>
<dbReference type="InterPro" id="IPR042219">
    <property type="entry name" value="AAA_lid_11_sf"/>
</dbReference>
<keyword evidence="8" id="KW-0243">Dynein</keyword>
<dbReference type="Gene3D" id="1.20.58.1120">
    <property type="match status" value="1"/>
</dbReference>
<feature type="region of interest" description="Disordered" evidence="15">
    <location>
        <begin position="266"/>
        <end position="299"/>
    </location>
</feature>
<proteinExistence type="inferred from homology"/>
<dbReference type="InterPro" id="IPR041658">
    <property type="entry name" value="AAA_lid_11"/>
</dbReference>
<evidence type="ECO:0000259" key="16">
    <source>
        <dbReference type="SMART" id="SM00382"/>
    </source>
</evidence>
<evidence type="ECO:0000256" key="3">
    <source>
        <dbReference type="ARBA" id="ARBA00022490"/>
    </source>
</evidence>
<keyword evidence="3" id="KW-0963">Cytoplasm</keyword>
<keyword evidence="5" id="KW-0677">Repeat</keyword>
<feature type="coiled-coil region" evidence="14">
    <location>
        <begin position="3441"/>
        <end position="3503"/>
    </location>
</feature>
<dbReference type="InterPro" id="IPR003593">
    <property type="entry name" value="AAA+_ATPase"/>
</dbReference>
<dbReference type="Pfam" id="PF17852">
    <property type="entry name" value="Dynein_AAA_lid"/>
    <property type="match status" value="1"/>
</dbReference>
<dbReference type="GO" id="GO:0005874">
    <property type="term" value="C:microtubule"/>
    <property type="evidence" value="ECO:0007669"/>
    <property type="project" value="UniProtKB-KW"/>
</dbReference>
<accession>A0AAV2IGR6</accession>
<gene>
    <name evidence="17" type="ORF">GSLYS_00019631001</name>
</gene>
<dbReference type="GO" id="GO:0016887">
    <property type="term" value="F:ATP hydrolysis activity"/>
    <property type="evidence" value="ECO:0007669"/>
    <property type="project" value="InterPro"/>
</dbReference>
<dbReference type="FunFam" id="3.40.50.300:FF:002141">
    <property type="entry name" value="Dynein heavy chain"/>
    <property type="match status" value="1"/>
</dbReference>
<dbReference type="InterPro" id="IPR042222">
    <property type="entry name" value="Dynein_2_N"/>
</dbReference>
<keyword evidence="11" id="KW-0505">Motor protein</keyword>
<dbReference type="GO" id="GO:0051959">
    <property type="term" value="F:dynein light intermediate chain binding"/>
    <property type="evidence" value="ECO:0007669"/>
    <property type="project" value="InterPro"/>
</dbReference>
<comment type="subcellular location">
    <subcellularLocation>
        <location evidence="1">Cytoplasm</location>
        <location evidence="1">Cytoskeleton</location>
        <location evidence="1">Cilium axoneme</location>
    </subcellularLocation>
</comment>
<dbReference type="Pfam" id="PF12781">
    <property type="entry name" value="AAA_9"/>
    <property type="match status" value="1"/>
</dbReference>
<dbReference type="FunFam" id="3.20.180.20:FF:000001">
    <property type="entry name" value="Dynein axonemal heavy chain 5"/>
    <property type="match status" value="1"/>
</dbReference>
<dbReference type="FunFam" id="3.40.50.300:FF:001855">
    <property type="entry name" value="Dynein axonemal heavy chain 10"/>
    <property type="match status" value="1"/>
</dbReference>
<dbReference type="Gene3D" id="1.10.8.720">
    <property type="entry name" value="Region D6 of dynein motor"/>
    <property type="match status" value="1"/>
</dbReference>
<keyword evidence="13" id="KW-0966">Cell projection</keyword>
<dbReference type="Pfam" id="PF18198">
    <property type="entry name" value="AAA_lid_11"/>
    <property type="match status" value="1"/>
</dbReference>
<evidence type="ECO:0000256" key="2">
    <source>
        <dbReference type="ARBA" id="ARBA00008887"/>
    </source>
</evidence>
<dbReference type="InterPro" id="IPR027417">
    <property type="entry name" value="P-loop_NTPase"/>
</dbReference>
<dbReference type="FunFam" id="1.20.920.20:FF:000008">
    <property type="entry name" value="Dynein heavy chain 10, axonemal"/>
    <property type="match status" value="1"/>
</dbReference>
<dbReference type="GO" id="GO:0045505">
    <property type="term" value="F:dynein intermediate chain binding"/>
    <property type="evidence" value="ECO:0007669"/>
    <property type="project" value="InterPro"/>
</dbReference>
<dbReference type="GO" id="GO:0097729">
    <property type="term" value="C:9+2 motile cilium"/>
    <property type="evidence" value="ECO:0007669"/>
    <property type="project" value="UniProtKB-ARBA"/>
</dbReference>
<dbReference type="Gene3D" id="3.40.50.300">
    <property type="entry name" value="P-loop containing nucleotide triphosphate hydrolases"/>
    <property type="match status" value="5"/>
</dbReference>
<dbReference type="InterPro" id="IPR035706">
    <property type="entry name" value="AAA_9"/>
</dbReference>
<dbReference type="Gene3D" id="1.20.920.20">
    <property type="match status" value="1"/>
</dbReference>
<dbReference type="FunFam" id="1.20.140.100:FF:000013">
    <property type="entry name" value="Dynein heavy chain 10, axonemal"/>
    <property type="match status" value="1"/>
</dbReference>
<keyword evidence="6" id="KW-0547">Nucleotide-binding</keyword>
<dbReference type="FunFam" id="1.10.8.710:FF:000001">
    <property type="entry name" value="Dynein axonemal heavy chain 2"/>
    <property type="match status" value="1"/>
</dbReference>
<feature type="domain" description="AAA+ ATPase" evidence="16">
    <location>
        <begin position="2285"/>
        <end position="2417"/>
    </location>
</feature>
<dbReference type="GO" id="GO:0008017">
    <property type="term" value="F:microtubule binding"/>
    <property type="evidence" value="ECO:0007669"/>
    <property type="project" value="UniProtKB-ARBA"/>
</dbReference>
<name>A0AAV2IGR6_LYMST</name>
<dbReference type="FunFam" id="3.10.490.20:FF:000006">
    <property type="entry name" value="Dynein axonemal heavy chain 10"/>
    <property type="match status" value="1"/>
</dbReference>
<dbReference type="InterPro" id="IPR041466">
    <property type="entry name" value="Dynein_AAA5_ext"/>
</dbReference>
<feature type="domain" description="AAA+ ATPase" evidence="16">
    <location>
        <begin position="2974"/>
        <end position="3131"/>
    </location>
</feature>
<dbReference type="InterPro" id="IPR041228">
    <property type="entry name" value="Dynein_C"/>
</dbReference>
<dbReference type="Pfam" id="PF17857">
    <property type="entry name" value="AAA_lid_1"/>
    <property type="match status" value="1"/>
</dbReference>
<comment type="caution">
    <text evidence="17">The sequence shown here is derived from an EMBL/GenBank/DDBJ whole genome shotgun (WGS) entry which is preliminary data.</text>
</comment>
<dbReference type="SMART" id="SM00382">
    <property type="entry name" value="AAA"/>
    <property type="match status" value="4"/>
</dbReference>
<dbReference type="InterPro" id="IPR024743">
    <property type="entry name" value="Dynein_HC_stalk"/>
</dbReference>
<dbReference type="Gene3D" id="6.10.140.1060">
    <property type="match status" value="1"/>
</dbReference>
<sequence length="4650" mass="534428">MDDPRIEWVKDRVYIGLDIKENEVFDELLEREDGEFERRLGKYLNDTPEQGESSILFYKIIREEEEEVEVECEPEIPDIKEDEEAGDGSDEDEVEDEVQALPTSEPDADREETTPSEKKGKTKKKKNAKDKNEDKAPTPLTPASQPEQHENKNETEDKAGNGEEAGTEEGEVVETAPKTKVIIQKVNRTYLYLCYEHLPEEHSDSMCIYFMRNTTGMVPLPATLSEAQEILPSYLEYGLLNGHSLIMLEQIITQVYMPLLSYNQHKNSGTESGTATKAQSRSASRVDTSSSIGKEESKQQGVVVESKSKALLRDEFLINMQKFADAIARTLQQIEGEVRLEVPDLEIPDNIEEALKDEALVETIHEKCLDWQRQIQFALESLQQRKRQGNGPLSEIDYWRERNAALSALSEQLKIPKVIRMIEIHIAADGDFEDTQSELNKFYVEAKDNVRFLSTLERHFKNITYGTTFQVVTETIPSMMNALRMVWIISRHYNKDERMVPLMERIAWELAERVARVINVQELYDLPPEEVKQRTSEAAKMLTTWQDVYLEVRQKIENSGRDQRWEFDRKKLFERTDYMKTICLELHEIAQVLEEFYNIFGPELKAVTGDPGRIEEVILRVDQLVDPIKQITFDAFSLKDGQQWKRLITNFHKEVTEIENEAKAFIDESFKSLRSAEGAFDMLLNFKHLRSREAINNQMMQKFKDILVQYGKEVDTMDQLFKEFKDGPPLNKNYPPIAGSIFWTRSLFHRIKHTVIRFQTLEEMMVTDMGKTTRSKYLSVARNMRAFEDSKYELWKENVESTLPGLLKRNLLVKRTSQVSPIAQQASIAMSALGETTDDRNSVGEIQGIMKEKNAPTEMALQLMNTEAKYVVDFDLRLAEIIAETKYVESLGFTVPELARNVALQEEKYIRYVDGLSRMLHRYHAVLASLDYAEATLLEDHKRDLRRMLRPGSKRLNWNSLGINDYIAKCDSAIAKFESLVHQIQKNARDINQRLSIIEHANLFKTPKPKYPGHLHSCKEYFEYIEQERVKDLEIMARKYRAIGPLLTKMEGLVVHTNTGRSPKMARYYAFWERKVFEALTKMTLNNLAKFSAALKTNIPLFQVESLLAPPDVVLHPQANEVYKLTVQCVRDCLEGSKSFIRWLNGSCQESQPQKVDGEDELFVFSFFMDMAMNQDIIETIQKVQNDIKGTLTDLRRFLTRWKKYRNVWKVDKQAIAEKWMQKNPSSVEFDDRLQFYYKTIEDINAMSEFRDQDCIRLHMSSLASAVKDHAREWIKTIGKLLQDSAKEMLTSTHKLLDDKSDDLEQTPSTLDDLKSVLSTISDIKSMSLDVMTKIAEIQERYRTLAMYNIPIDEKEQELQTQLPQIWEDLVLKSKNIDASLVKVKRKFTEITQDQISEFKTALTDFSDRFLLEGPGAVGEDLDKGVELLKLYKEEVHELETNKQELTNAEKLFELPITMYPELLKIQKEMSGLESIYQLYAEQKVAREQWSETLWVNLNVQILQDGIEGFLKTLRKLPRDIRQMPVARCLEDKMKEFRDSLPLFGDLKHEALRDRHWKELMAKTGQKFDMNPDTFTLSNIFAMELHRYKDTIAEIVTCASKEMGIEKGVREVEETWNNMKFSVQSYMKGTSNRGFILGAVDEVLQSLDDSSMNLQSMSASRFIGPFLTSVQNWEKSLSHISEVLDVWMIVQRKWMYLEGIFIGGDIRSQLPEEAKKFDQIDKTFKKIMTDTHKTPQIKISCHAANRLQDLQSLSLGLEKCQKSLNDYLDSKRNAFPRFFFISDDELLSILGSSDPECVQEHMIKMFDNIAALKFQKGPTNEMLATGMVSAEKEEMDFHANVTADGRVEDWMTSVLAEMRATNRLITKEAIFYYSHKKTRVDWMLDYQGMVCLAGNQVWWTWEVEDVFRKVKKGQKTAMKDYAKKLHKQIDDLVVKVRSPLSKNDRSKFNTVLIIDVHARDIIDCFVRDSIMDSREFEWESQLRFYWEKEPDELVIRQCTGEFGYGYEYMGLNGRLVITPLTDRIYLTLTQALSMKLGGAPAGPAGTGKTETTKDLAKALGLLCVVTNCGEGMDYKAVGKILSGLCQCGAWGCFDEFNRIDVSVLSVISTQLKTIQNALVLNLKRFHFEGQEIDMDSRVGVFITMNPGYAGRTELPESVKILAKKMTVLYKLAKEQLSKQYHYDFGLRALKSVLVMAGELKRGSPDLAEDVVLMRALRDMNLPKFVFEDVPLFLGLISDLFPGLDCPRVRYPNFNDAVEQVLQDGGYILLPHQVDKVVQMYETMLTRHTTMIVGPTGGGKSVVINTLSQAQTKLGITTKLYVINPKDRSVIDLYGILDPVTRDWTDGLLSNIFRDINKPTDKNERKYIVYDGDVDALWVENMNSVMDDNRLMTLANGERIRLQKHCAMLFEVYDLQFASPATISRCGMVYVDPKNLGYKPFWQKWVSTRPTKQEQDTLNTLYEKYVPNCIDLVIEGIQDGRQGEKLKTIVPLTNLNMVNQLSQMLNAILIKDVPEPLELEAYFLQSLVWSVGAGLLEDGRVKFDNYVKYLASLTQIQEESKFAGPGELPGLQTLYEYFYDGEQKKWVPWSKMVPKYKHNPDLKFYEILVPTVDTVRATWLLELMVRIKRPVVLIGETGTSKTATISNFLRTLDQEQHLLLNMNFSSRTTSMDVQRNVESNVEKRTKDTYGPPPGKRLIIFIDDMNMPQVDTYGTQQPIALLKLLLERGGLYDRGKDLNWKNMRDMGYIAAMGKAGGGRNDTDPRFISLFSVFNMTFPDAESLFKIYNSILEGHLQSFTPELQALSSTITKMTMELYSHTVKELPPTPSKFHYIFNLRDLSRIYNGLCLSTPDRFTKEDQFLRLWRNECHRVISDRLINDQDKELIAKKISALLEENYKAHLEHVVRDPLLYGDYRTALDEGEPRLYEDIQDYEAAKGLFQEILEDYNESNTPMNLVLFDDALEHLTRIHRVLRMDRGHALLVGVGGSGKQSLCRLASYAADCQVFEIMLSRGYSENSFREDLKVLYNKLGMENQKVSFLFTDQHVVEEGFLELINNMLTSGMVPALYADDEKEGIIGQLRDEALRAGAGHAKEMIWQYFINKCANNLHIVLAMSPVGDTLRTRCRNFPGTVNNASIDWFFPWPEQALYAVASVFISPENQLIPVDKREDIVAHVVMVHQSIGVYSIKFLQRLRRNNYVTPKNYLDFINTYVKLLDDQDKFILSQCERLQGGLQKIADASEMLAVLNEKLAVQKVAVTEKTTACEALLEEIASGTKTATEKKAFAEAKGEEIAEQSKIIEVEKKEAEDALAEALPALEAARIALDDLDKQDVTEIRSFAKPPREVQTVCECIVVMKGIREVSWKSARGMMSEANFLKTLKEMDVDNIGQKQMATVKGLLKDIDMTIDAMKAISKAGAGLLKFVEAVMGYCAVAREIKPKREKVAKLERNFFQAKRDLDKVTKEVQALEEELNELNKKYEQAMTEKQALETEARIMERRLIAADKLISGLGSENIRWSKDLEELKKKRVQLLGDCLISSAFLSYVGAFSWEFRNDLVYQDWVNDLRERQVPLSDPFRLEDLLTNDVEISKWTSEGLPPDELSIQNGILTTRASRFPMCIDPQQQALNWIKKKEEANNLKVCTFNDPDFLKQLELAIKYGFPFLFQDVDEYIDPVIDNVLEKNIKGAQGREFVMLGDKEVDYDPNFRLYLNTKLANPKYGPNIFGKSMVINYTVTLKGLEDQLLSVIVKFERKELEEQRERLIMETSVNKKLLKDLEDSLLRELAQSQGNMLDNVELVETLEETKTKATEVSEKLKLGAKTAIDIEKLRDGYRPAAKRGAILFFVLAEMSQVNSMYQYSLASYLEVFGHSLKKSLPDSILQKRLRNIMDTLTHNIYNYGCTGIFEKHKLLFSFQINIKLEQDKQAVAQDELDFFIKGKVALEKSKRKKPFPWFPDEGWEDCNRLATDFPVFGSLLDDIERNEKVWKKWFDHDAPESLPFPMNYDDKISDFQHLMLLRCFRIDRIYRAVTEYVTKTMGEKYVTPPIISFETVYEQSTPMSPIVFILSPGSDPASDLIKLADRIGFGSNKVKFLSMGQGQEKVALQLLETAISRGQWLMLQNCHLLVRWLRELDKQLEKMTKPHPDFRLWLTTEPTPSFPISILQRSLKVVTEPPNGLKLNMRSTYHKIPATALAECEHPAFSSLVFTLAFFHAVVQERRKYGKIGWNVSYDFNESDFRVCMQILNTYLSKAVENGETKIPWNSLKYLIGEVMYGGRAIDDFDRRILRTYMDEYMGDFIFDTFQPFHFYHDDSVDYFIPEVGARDVYVDYIESLPLANTPEVFGLNPNAEIGYYTQAARDMWSHLVELQPQTGESATGISREEFIDQIAQDVLNKLPAEFDLDKIRKNLGLDISPTTVVLLQELERFNLLIARMRRSLVTLKRALAGEVGMSSELDDVARSMFNGQIPAIWRRLAPDTLKSLGNWMIHFENRYKQYNSWVNEAEPSVMWLSGLHIPESYLTALVQATCRKNGWPLDKSTLYTSVTNYKSAEDVTERTTSGCFVHGLYLEGAGWDLPEGHLLPQRPKQLIQELPVLKIIPIEAHRLKLQNTFRTPVYTTSQRRNAMGVGLVFEADLATQEHNSHWVLQGVCLILNTD</sequence>
<keyword evidence="4" id="KW-0493">Microtubule</keyword>
<dbReference type="FunFam" id="1.10.8.720:FF:000005">
    <property type="entry name" value="Dynein axonemal heavy chain 10"/>
    <property type="match status" value="1"/>
</dbReference>
<feature type="coiled-coil region" evidence="14">
    <location>
        <begin position="1422"/>
        <end position="1452"/>
    </location>
</feature>
<feature type="compositionally biased region" description="Polar residues" evidence="15">
    <location>
        <begin position="266"/>
        <end position="279"/>
    </location>
</feature>
<comment type="similarity">
    <text evidence="2">Belongs to the dynein heavy chain family.</text>
</comment>
<dbReference type="Gene3D" id="3.10.490.20">
    <property type="match status" value="1"/>
</dbReference>
<reference evidence="17 18" key="1">
    <citation type="submission" date="2024-04" db="EMBL/GenBank/DDBJ databases">
        <authorList>
            <consortium name="Genoscope - CEA"/>
            <person name="William W."/>
        </authorList>
    </citation>
    <scope>NUCLEOTIDE SEQUENCE [LARGE SCALE GENOMIC DNA]</scope>
</reference>
<dbReference type="Gene3D" id="1.10.287.2620">
    <property type="match status" value="1"/>
</dbReference>
<dbReference type="Gene3D" id="1.10.8.1220">
    <property type="match status" value="1"/>
</dbReference>
<evidence type="ECO:0000313" key="17">
    <source>
        <dbReference type="EMBL" id="CAL1546254.1"/>
    </source>
</evidence>
<keyword evidence="12" id="KW-0206">Cytoskeleton</keyword>
<dbReference type="FunFam" id="1.10.287.2620:FF:000002">
    <property type="entry name" value="Dynein heavy chain 2, axonemal"/>
    <property type="match status" value="1"/>
</dbReference>